<proteinExistence type="predicted"/>
<accession>A0A178IH52</accession>
<evidence type="ECO:0000256" key="1">
    <source>
        <dbReference type="SAM" id="MobiDB-lite"/>
    </source>
</evidence>
<protein>
    <recommendedName>
        <fullName evidence="5">PrgI family protein</fullName>
    </recommendedName>
</protein>
<feature type="region of interest" description="Disordered" evidence="1">
    <location>
        <begin position="101"/>
        <end position="121"/>
    </location>
</feature>
<evidence type="ECO:0000256" key="2">
    <source>
        <dbReference type="SAM" id="Phobius"/>
    </source>
</evidence>
<keyword evidence="2" id="KW-0472">Membrane</keyword>
<dbReference type="RefSeq" id="WP_068771475.1">
    <property type="nucleotide sequence ID" value="NZ_CP109796.1"/>
</dbReference>
<dbReference type="OrthoDB" id="196641at2"/>
<feature type="compositionally biased region" description="Basic residues" evidence="1">
    <location>
        <begin position="112"/>
        <end position="121"/>
    </location>
</feature>
<reference evidence="3 4" key="1">
    <citation type="submission" date="2016-01" db="EMBL/GenBank/DDBJ databases">
        <title>High potential of lignocellulose degradation of a new Verrucomicrobia species.</title>
        <authorList>
            <person name="Wang Y."/>
            <person name="Shi Y."/>
            <person name="Qiu Z."/>
            <person name="Liu S."/>
            <person name="Yang H."/>
        </authorList>
    </citation>
    <scope>NUCLEOTIDE SEQUENCE [LARGE SCALE GENOMIC DNA]</scope>
    <source>
        <strain evidence="3 4">TSB47</strain>
    </source>
</reference>
<dbReference type="AlphaFoldDB" id="A0A178IH52"/>
<dbReference type="STRING" id="1184151.AW736_16970"/>
<feature type="transmembrane region" description="Helical" evidence="2">
    <location>
        <begin position="55"/>
        <end position="74"/>
    </location>
</feature>
<feature type="transmembrane region" description="Helical" evidence="2">
    <location>
        <begin position="28"/>
        <end position="49"/>
    </location>
</feature>
<gene>
    <name evidence="3" type="ORF">AW736_16970</name>
</gene>
<dbReference type="Proteomes" id="UP000078486">
    <property type="component" value="Unassembled WGS sequence"/>
</dbReference>
<comment type="caution">
    <text evidence="3">The sequence shown here is derived from an EMBL/GenBank/DDBJ whole genome shotgun (WGS) entry which is preliminary data.</text>
</comment>
<evidence type="ECO:0000313" key="4">
    <source>
        <dbReference type="Proteomes" id="UP000078486"/>
    </source>
</evidence>
<dbReference type="EMBL" id="LRRQ01000127">
    <property type="protein sequence ID" value="OAM88525.1"/>
    <property type="molecule type" value="Genomic_DNA"/>
</dbReference>
<name>A0A178IH52_9BACT</name>
<keyword evidence="4" id="KW-1185">Reference proteome</keyword>
<evidence type="ECO:0000313" key="3">
    <source>
        <dbReference type="EMBL" id="OAM88525.1"/>
    </source>
</evidence>
<keyword evidence="2" id="KW-1133">Transmembrane helix</keyword>
<organism evidence="3 4">
    <name type="scientific">Termitidicoccus mucosus</name>
    <dbReference type="NCBI Taxonomy" id="1184151"/>
    <lineage>
        <taxon>Bacteria</taxon>
        <taxon>Pseudomonadati</taxon>
        <taxon>Verrucomicrobiota</taxon>
        <taxon>Opitutia</taxon>
        <taxon>Opitutales</taxon>
        <taxon>Opitutaceae</taxon>
        <taxon>Termitidicoccus</taxon>
    </lineage>
</organism>
<sequence>MDTGLRITDTNSANDSKGRALGFEGNDFLYVIVGIVAAIGIFLLLYGMFHAGLAAAGGIAIPVFVIPTAWVMLFRRGKPDGYAEDFFDHFLNREGFCFSPDNQNPRGAPAACKRRPDHAAQ</sequence>
<evidence type="ECO:0008006" key="5">
    <source>
        <dbReference type="Google" id="ProtNLM"/>
    </source>
</evidence>
<keyword evidence="2" id="KW-0812">Transmembrane</keyword>